<dbReference type="InterPro" id="IPR001206">
    <property type="entry name" value="Diacylglycerol_kinase_cat_dom"/>
</dbReference>
<organism evidence="13 14">
    <name type="scientific">Polluticaenibacter yanchengensis</name>
    <dbReference type="NCBI Taxonomy" id="3014562"/>
    <lineage>
        <taxon>Bacteria</taxon>
        <taxon>Pseudomonadati</taxon>
        <taxon>Bacteroidota</taxon>
        <taxon>Chitinophagia</taxon>
        <taxon>Chitinophagales</taxon>
        <taxon>Chitinophagaceae</taxon>
        <taxon>Polluticaenibacter</taxon>
    </lineage>
</organism>
<evidence type="ECO:0000256" key="7">
    <source>
        <dbReference type="ARBA" id="ARBA00022840"/>
    </source>
</evidence>
<dbReference type="SMART" id="SM00046">
    <property type="entry name" value="DAGKc"/>
    <property type="match status" value="1"/>
</dbReference>
<evidence type="ECO:0000256" key="6">
    <source>
        <dbReference type="ARBA" id="ARBA00022777"/>
    </source>
</evidence>
<comment type="caution">
    <text evidence="13">The sequence shown here is derived from an EMBL/GenBank/DDBJ whole genome shotgun (WGS) entry which is preliminary data.</text>
</comment>
<comment type="cofactor">
    <cofactor evidence="1">
        <name>Mg(2+)</name>
        <dbReference type="ChEBI" id="CHEBI:18420"/>
    </cofactor>
</comment>
<protein>
    <submittedName>
        <fullName evidence="13">Diacylglycerol kinase family lipid kinase</fullName>
    </submittedName>
</protein>
<evidence type="ECO:0000256" key="8">
    <source>
        <dbReference type="ARBA" id="ARBA00022842"/>
    </source>
</evidence>
<feature type="domain" description="DAGKc" evidence="12">
    <location>
        <begin position="1"/>
        <end position="129"/>
    </location>
</feature>
<dbReference type="Pfam" id="PF19279">
    <property type="entry name" value="YegS_C"/>
    <property type="match status" value="1"/>
</dbReference>
<keyword evidence="3" id="KW-0808">Transferase</keyword>
<dbReference type="SUPFAM" id="SSF111331">
    <property type="entry name" value="NAD kinase/diacylglycerol kinase-like"/>
    <property type="match status" value="1"/>
</dbReference>
<dbReference type="RefSeq" id="WP_407030482.1">
    <property type="nucleotide sequence ID" value="NZ_JAQGEF010000004.1"/>
</dbReference>
<evidence type="ECO:0000256" key="10">
    <source>
        <dbReference type="ARBA" id="ARBA00023209"/>
    </source>
</evidence>
<evidence type="ECO:0000313" key="14">
    <source>
        <dbReference type="Proteomes" id="UP001210231"/>
    </source>
</evidence>
<evidence type="ECO:0000256" key="1">
    <source>
        <dbReference type="ARBA" id="ARBA00001946"/>
    </source>
</evidence>
<keyword evidence="5" id="KW-0547">Nucleotide-binding</keyword>
<dbReference type="Proteomes" id="UP001210231">
    <property type="component" value="Unassembled WGS sequence"/>
</dbReference>
<evidence type="ECO:0000256" key="5">
    <source>
        <dbReference type="ARBA" id="ARBA00022741"/>
    </source>
</evidence>
<keyword evidence="8" id="KW-0460">Magnesium</keyword>
<reference evidence="13 14" key="1">
    <citation type="submission" date="2022-12" db="EMBL/GenBank/DDBJ databases">
        <title>Chitinophagaceae gen. sp. nov., a new member of the family Chitinophagaceae, isolated from soil in a chemical factory.</title>
        <authorList>
            <person name="Ke Z."/>
        </authorList>
    </citation>
    <scope>NUCLEOTIDE SEQUENCE [LARGE SCALE GENOMIC DNA]</scope>
    <source>
        <strain evidence="13 14">LY-5</strain>
    </source>
</reference>
<evidence type="ECO:0000256" key="11">
    <source>
        <dbReference type="ARBA" id="ARBA00023264"/>
    </source>
</evidence>
<keyword evidence="9" id="KW-0443">Lipid metabolism</keyword>
<dbReference type="InterPro" id="IPR005218">
    <property type="entry name" value="Diacylglycerol/lipid_kinase"/>
</dbReference>
<dbReference type="PANTHER" id="PTHR12358:SF106">
    <property type="entry name" value="LIPID KINASE YEGS"/>
    <property type="match status" value="1"/>
</dbReference>
<accession>A0ABT4UH35</accession>
<keyword evidence="14" id="KW-1185">Reference proteome</keyword>
<dbReference type="InterPro" id="IPR045540">
    <property type="entry name" value="YegS/DAGK_C"/>
</dbReference>
<evidence type="ECO:0000256" key="4">
    <source>
        <dbReference type="ARBA" id="ARBA00022723"/>
    </source>
</evidence>
<evidence type="ECO:0000256" key="2">
    <source>
        <dbReference type="ARBA" id="ARBA00022516"/>
    </source>
</evidence>
<keyword evidence="10" id="KW-0594">Phospholipid biosynthesis</keyword>
<dbReference type="Pfam" id="PF00781">
    <property type="entry name" value="DAGK_cat"/>
    <property type="match status" value="1"/>
</dbReference>
<dbReference type="PANTHER" id="PTHR12358">
    <property type="entry name" value="SPHINGOSINE KINASE"/>
    <property type="match status" value="1"/>
</dbReference>
<proteinExistence type="predicted"/>
<evidence type="ECO:0000313" key="13">
    <source>
        <dbReference type="EMBL" id="MDA3614156.1"/>
    </source>
</evidence>
<dbReference type="InterPro" id="IPR017438">
    <property type="entry name" value="ATP-NAD_kinase_N"/>
</dbReference>
<keyword evidence="7" id="KW-0067">ATP-binding</keyword>
<dbReference type="PROSITE" id="PS50146">
    <property type="entry name" value="DAGK"/>
    <property type="match status" value="1"/>
</dbReference>
<dbReference type="NCBIfam" id="TIGR00147">
    <property type="entry name" value="YegS/Rv2252/BmrU family lipid kinase"/>
    <property type="match status" value="1"/>
</dbReference>
<evidence type="ECO:0000256" key="3">
    <source>
        <dbReference type="ARBA" id="ARBA00022679"/>
    </source>
</evidence>
<dbReference type="InterPro" id="IPR016064">
    <property type="entry name" value="NAD/diacylglycerol_kinase_sf"/>
</dbReference>
<keyword evidence="4" id="KW-0479">Metal-binding</keyword>
<dbReference type="GO" id="GO:0016301">
    <property type="term" value="F:kinase activity"/>
    <property type="evidence" value="ECO:0007669"/>
    <property type="project" value="UniProtKB-KW"/>
</dbReference>
<dbReference type="Gene3D" id="2.60.200.40">
    <property type="match status" value="1"/>
</dbReference>
<dbReference type="Gene3D" id="3.40.50.10330">
    <property type="entry name" value="Probable inorganic polyphosphate/atp-NAD kinase, domain 1"/>
    <property type="match status" value="1"/>
</dbReference>
<keyword evidence="11" id="KW-1208">Phospholipid metabolism</keyword>
<name>A0ABT4UH35_9BACT</name>
<dbReference type="InterPro" id="IPR050187">
    <property type="entry name" value="Lipid_Phosphate_FormReg"/>
</dbReference>
<dbReference type="EMBL" id="JAQGEF010000004">
    <property type="protein sequence ID" value="MDA3614156.1"/>
    <property type="molecule type" value="Genomic_DNA"/>
</dbReference>
<sequence>MNRNFLFIVNPISGTRTKGGLESFIKTVCEEKKYVHTIIHTEPQMDMDSLSDYILKSKFTDVIICGGDGTVNMVINGLRHLGINFGIIPVGSGNGLSRGAGIPMKPREAFQIIEKGNVQLTDAFFVNNHFSCMLSGIGLDAAVAQRFANGTKRGLYNYTKQTLIQFFKAHPYQFEIELEGFRFFSDAFFISVANSNQFGNNMTIAPLASLTDGLLDIVIVQKMPKAGMPLAILKQVRGNNKLFNLAEDVGKKNIIYLQTASLKIINHQLAPFHIDGDPVETESELNIKILPKAFKMLVP</sequence>
<gene>
    <name evidence="13" type="ORF">O3P16_05015</name>
</gene>
<keyword evidence="6 13" id="KW-0418">Kinase</keyword>
<evidence type="ECO:0000256" key="9">
    <source>
        <dbReference type="ARBA" id="ARBA00023098"/>
    </source>
</evidence>
<evidence type="ECO:0000259" key="12">
    <source>
        <dbReference type="PROSITE" id="PS50146"/>
    </source>
</evidence>
<keyword evidence="2" id="KW-0444">Lipid biosynthesis</keyword>